<protein>
    <submittedName>
        <fullName evidence="4">Penicillin-binding protein 1A</fullName>
    </submittedName>
</protein>
<evidence type="ECO:0000313" key="5">
    <source>
        <dbReference type="Proteomes" id="UP000094622"/>
    </source>
</evidence>
<dbReference type="InterPro" id="IPR012338">
    <property type="entry name" value="Beta-lactam/transpept-like"/>
</dbReference>
<dbReference type="Pfam" id="PF00905">
    <property type="entry name" value="Transpeptidase"/>
    <property type="match status" value="1"/>
</dbReference>
<dbReference type="GO" id="GO:0008658">
    <property type="term" value="F:penicillin binding"/>
    <property type="evidence" value="ECO:0007669"/>
    <property type="project" value="InterPro"/>
</dbReference>
<evidence type="ECO:0000313" key="4">
    <source>
        <dbReference type="EMBL" id="ODN69515.1"/>
    </source>
</evidence>
<dbReference type="PANTHER" id="PTHR32282">
    <property type="entry name" value="BINDING PROTEIN TRANSPEPTIDASE, PUTATIVE-RELATED"/>
    <property type="match status" value="1"/>
</dbReference>
<dbReference type="PANTHER" id="PTHR32282:SF33">
    <property type="entry name" value="PEPTIDOGLYCAN GLYCOSYLTRANSFERASE"/>
    <property type="match status" value="1"/>
</dbReference>
<keyword evidence="2" id="KW-0808">Transferase</keyword>
<dbReference type="InterPro" id="IPR001460">
    <property type="entry name" value="PCN-bd_Tpept"/>
</dbReference>
<gene>
    <name evidence="4" type="primary">mrcA_2</name>
    <name evidence="4" type="ORF">A6302_03197</name>
</gene>
<evidence type="ECO:0000256" key="2">
    <source>
        <dbReference type="ARBA" id="ARBA00022679"/>
    </source>
</evidence>
<evidence type="ECO:0000256" key="1">
    <source>
        <dbReference type="ARBA" id="ARBA00022676"/>
    </source>
</evidence>
<organism evidence="4 5">
    <name type="scientific">Methylobrevis pamukkalensis</name>
    <dbReference type="NCBI Taxonomy" id="1439726"/>
    <lineage>
        <taxon>Bacteria</taxon>
        <taxon>Pseudomonadati</taxon>
        <taxon>Pseudomonadota</taxon>
        <taxon>Alphaproteobacteria</taxon>
        <taxon>Hyphomicrobiales</taxon>
        <taxon>Pleomorphomonadaceae</taxon>
        <taxon>Methylobrevis</taxon>
    </lineage>
</organism>
<evidence type="ECO:0000259" key="3">
    <source>
        <dbReference type="Pfam" id="PF00905"/>
    </source>
</evidence>
<feature type="domain" description="Penicillin-binding protein transpeptidase" evidence="3">
    <location>
        <begin position="6"/>
        <end position="206"/>
    </location>
</feature>
<dbReference type="GO" id="GO:0009252">
    <property type="term" value="P:peptidoglycan biosynthetic process"/>
    <property type="evidence" value="ECO:0007669"/>
    <property type="project" value="TreeGrafter"/>
</dbReference>
<keyword evidence="1" id="KW-0328">Glycosyltransferase</keyword>
<dbReference type="AlphaFoldDB" id="A0A1E3H013"/>
<proteinExistence type="predicted"/>
<dbReference type="PATRIC" id="fig|1439726.3.peg.3357"/>
<sequence>MDEPVSIRGWRPENYGKGYRGAMTLETALEQSVNTVAARLASDLGPANVTRTARRLGVVSKLHDNPSIALGTAEVTPLEITAAYVPFANGGHGVIPYVIDRIIDEDGKVLFARSGSGPGRVIDPAHLGALNRMMAAVVSRGTGKAAALPGRAVGGKTGTSQDFRDAWFIGYTPGLTAGVWLGNDDGKPTKKATGGGLPAEIWKTFMTTATSGLPVRPLPGLAFQPAVAAAPDLAPDQAAPLPRAAMPPGMQAPFPQDGPMVLAPSPEERGLLDRLFGN</sequence>
<name>A0A1E3H013_9HYPH</name>
<dbReference type="GO" id="GO:0008955">
    <property type="term" value="F:peptidoglycan glycosyltransferase activity"/>
    <property type="evidence" value="ECO:0007669"/>
    <property type="project" value="TreeGrafter"/>
</dbReference>
<dbReference type="SUPFAM" id="SSF56601">
    <property type="entry name" value="beta-lactamase/transpeptidase-like"/>
    <property type="match status" value="1"/>
</dbReference>
<accession>A0A1E3H013</accession>
<dbReference type="InterPro" id="IPR050396">
    <property type="entry name" value="Glycosyltr_51/Transpeptidase"/>
</dbReference>
<dbReference type="Proteomes" id="UP000094622">
    <property type="component" value="Unassembled WGS sequence"/>
</dbReference>
<comment type="caution">
    <text evidence="4">The sequence shown here is derived from an EMBL/GenBank/DDBJ whole genome shotgun (WGS) entry which is preliminary data.</text>
</comment>
<dbReference type="EMBL" id="MCRJ01000087">
    <property type="protein sequence ID" value="ODN69515.1"/>
    <property type="molecule type" value="Genomic_DNA"/>
</dbReference>
<dbReference type="Gene3D" id="3.40.710.10">
    <property type="entry name" value="DD-peptidase/beta-lactamase superfamily"/>
    <property type="match status" value="1"/>
</dbReference>
<dbReference type="GO" id="GO:0030288">
    <property type="term" value="C:outer membrane-bounded periplasmic space"/>
    <property type="evidence" value="ECO:0007669"/>
    <property type="project" value="TreeGrafter"/>
</dbReference>
<keyword evidence="5" id="KW-1185">Reference proteome</keyword>
<reference evidence="4 5" key="1">
    <citation type="submission" date="2016-07" db="EMBL/GenBank/DDBJ databases">
        <title>Draft Genome Sequence of Methylobrevis pamukkalensis PK2.</title>
        <authorList>
            <person name="Vasilenko O.V."/>
            <person name="Doronina N.V."/>
            <person name="Shmareva M.N."/>
            <person name="Tarlachkov S.V."/>
            <person name="Mustakhimov I."/>
            <person name="Trotsenko Y.A."/>
        </authorList>
    </citation>
    <scope>NUCLEOTIDE SEQUENCE [LARGE SCALE GENOMIC DNA]</scope>
    <source>
        <strain evidence="4 5">PK2</strain>
    </source>
</reference>